<accession>F2U0C5</accession>
<evidence type="ECO:0000256" key="1">
    <source>
        <dbReference type="SAM" id="MobiDB-lite"/>
    </source>
</evidence>
<sequence>MDDSDEFVDALSDPPRPARAFGSVELEEVGETDVDQLPEVNGNHASSGMTEDTNQGQPSQPRAPRSSQQHAWEGEQQRTPSTSPAKAASPASPGAAALSSQSIQDARRSPRPGAHSPRKLPQAPQGQSPPPKSPSSPRRRQPASPTASVTKRAAALRMEDDVRPSAHVHNHLNLRNEQALSSSPDTNGSVFTFDEHAITRNSTMPSASSDIVISGRLGHASCINGEYVKLDGAMHDGKEVFRHREPIPPGFSENSGRFLHLAFYESNDAWAISTQLGSLDVVAYTLGDVLNPTHVAMMGPPLWYISSGEGQYEPDERVQMWGRRVPEPRMDLYKEALSLPHHDNSFEEDMMEDLPEEPENEEEEAEEEERAEGASPAPLRLPHHHHHPQQHEREHHQHLDEDDAARSAFSPRRRHSPLVPHDQQHDLDHRHCHDTRHHPHQRHDRDIHHNDDDDDDDGGGSGNGGGGGRQRSSAASPRQYSGPRSDDETWGEPRAATTHLPPPTHEHVHTLQQQQQQKQERAGKGGVGERVGTRENGVDERTGGGGLPTRQQKQHRRQKTPKGESGQGVRLAKEDQTRAKSEEAEERGQAPEPKATAATAAAAAVHHAAALENGVGRAGATTKPQPGQQQQQQQEVAGSDAADDRLPAVGEQERKQAAARAELSSALAARRAKKRKEEERLHVRGFERSASLGSRAAMRVRERTCQRRANSMSEGTRRGKRSSSDSSTGSGAHRERSGSLRRFGSRLSRSIRRFPGSRRMRQTLSDTKLRLQRLSRKETPAEALGRHVKRFRAAQGERDKMTAVDDFRKPYFEVLLNVMTRDEVQIFYATQDDIEGEGRAWIKAACQLIWQTHSFVVDKLSAVVSQESLLLFCAKALAVNYFLVPDLAQVIVTAVSRATPISSRRSRKIGSLLYSSGLEWMAALEKFIPLNSKNAFYNIYQLCGVDVTATSDQHPATCPRVPYYHEHAILTTHPTYHTIMQRLQLDNTPDLLDDALWLGNRAAPASWTSRFVTDTEAGFGFLAVFLEVLVRRAKSLYRIDYFDSKADQQLGINRKSSLAIVFCPGFLELSACYLRLALTTRHAVKWATPAVITPTNLICNWSDRTAACALAMSVSGVFFSTLFHDLMLQTSVTHVADVISLLSSFQAFLKCYHHMHGAPLPSDVNLDLFLKFLQRLTSCHHYVVTMFALRWTYDCLDYFHEEQRARITHFLTQRTVLEPLLCHWESNVRHLMHTLVLFRLFPPAQSDLQLGFVQAIRAQVEHPQLHPDSYQPLSPALIAHANLSPAVAALYQQQVRNVQDVVQQIIELHKCSGGPPYSCLSRRPLAPPSTSSAALQSIYAVETLNQLAASAVEAGKWFKDARHRPSSERPVPAITMAMPPLQNMTSMYTRAKPSRY</sequence>
<keyword evidence="3" id="KW-1185">Reference proteome</keyword>
<dbReference type="KEGG" id="sre:PTSG_01439"/>
<feature type="compositionally biased region" description="Gly residues" evidence="1">
    <location>
        <begin position="459"/>
        <end position="469"/>
    </location>
</feature>
<reference evidence="2" key="1">
    <citation type="submission" date="2009-08" db="EMBL/GenBank/DDBJ databases">
        <title>Annotation of Salpingoeca rosetta.</title>
        <authorList>
            <consortium name="The Broad Institute Genome Sequencing Platform"/>
            <person name="Russ C."/>
            <person name="Cuomo C."/>
            <person name="Burger G."/>
            <person name="Gray M.W."/>
            <person name="Holland P.W.H."/>
            <person name="King N."/>
            <person name="Lang F.B.F."/>
            <person name="Roger A.J."/>
            <person name="Ruiz-Trillo I."/>
            <person name="Young S.K."/>
            <person name="Zeng Q."/>
            <person name="Gargeya S."/>
            <person name="Alvarado L."/>
            <person name="Berlin A."/>
            <person name="Chapman S.B."/>
            <person name="Chen Z."/>
            <person name="Freedman E."/>
            <person name="Gellesch M."/>
            <person name="Goldberg J."/>
            <person name="Griggs A."/>
            <person name="Gujja S."/>
            <person name="Heilman E."/>
            <person name="Heiman D."/>
            <person name="Howarth C."/>
            <person name="Mehta T."/>
            <person name="Neiman D."/>
            <person name="Pearson M."/>
            <person name="Roberts A."/>
            <person name="Saif S."/>
            <person name="Shea T."/>
            <person name="Shenoy N."/>
            <person name="Sisk P."/>
            <person name="Stolte C."/>
            <person name="Sykes S."/>
            <person name="White J."/>
            <person name="Yandava C."/>
            <person name="Haas B."/>
            <person name="Nusbaum C."/>
            <person name="Birren B."/>
        </authorList>
    </citation>
    <scope>NUCLEOTIDE SEQUENCE [LARGE SCALE GENOMIC DNA]</scope>
    <source>
        <strain evidence="2">ATCC 50818</strain>
    </source>
</reference>
<dbReference type="OrthoDB" id="10627853at2759"/>
<feature type="compositionally biased region" description="Basic and acidic residues" evidence="1">
    <location>
        <begin position="422"/>
        <end position="431"/>
    </location>
</feature>
<dbReference type="InParanoid" id="F2U0C5"/>
<feature type="compositionally biased region" description="Polar residues" evidence="1">
    <location>
        <begin position="43"/>
        <end position="70"/>
    </location>
</feature>
<dbReference type="EMBL" id="GL832958">
    <property type="protein sequence ID" value="EGD80853.1"/>
    <property type="molecule type" value="Genomic_DNA"/>
</dbReference>
<feature type="compositionally biased region" description="Basic and acidic residues" evidence="1">
    <location>
        <begin position="389"/>
        <end position="399"/>
    </location>
</feature>
<feature type="region of interest" description="Disordered" evidence="1">
    <location>
        <begin position="339"/>
        <end position="662"/>
    </location>
</feature>
<evidence type="ECO:0000313" key="2">
    <source>
        <dbReference type="EMBL" id="EGD80853.1"/>
    </source>
</evidence>
<feature type="compositionally biased region" description="Basic and acidic residues" evidence="1">
    <location>
        <begin position="642"/>
        <end position="656"/>
    </location>
</feature>
<feature type="compositionally biased region" description="Basic and acidic residues" evidence="1">
    <location>
        <begin position="531"/>
        <end position="542"/>
    </location>
</feature>
<dbReference type="OMA" id="NDAWAIS"/>
<gene>
    <name evidence="2" type="ORF">PTSG_01439</name>
</gene>
<feature type="compositionally biased region" description="Basic residues" evidence="1">
    <location>
        <begin position="432"/>
        <end position="442"/>
    </location>
</feature>
<organism evidence="3">
    <name type="scientific">Salpingoeca rosetta (strain ATCC 50818 / BSB-021)</name>
    <dbReference type="NCBI Taxonomy" id="946362"/>
    <lineage>
        <taxon>Eukaryota</taxon>
        <taxon>Choanoflagellata</taxon>
        <taxon>Craspedida</taxon>
        <taxon>Salpingoecidae</taxon>
        <taxon>Salpingoeca</taxon>
    </lineage>
</organism>
<dbReference type="GeneID" id="16078011"/>
<feature type="region of interest" description="Disordered" evidence="1">
    <location>
        <begin position="691"/>
        <end position="742"/>
    </location>
</feature>
<dbReference type="Pfam" id="PF08578">
    <property type="entry name" value="DUF1765"/>
    <property type="match status" value="1"/>
</dbReference>
<dbReference type="RefSeq" id="XP_004997414.1">
    <property type="nucleotide sequence ID" value="XM_004997357.1"/>
</dbReference>
<feature type="compositionally biased region" description="Basic and acidic residues" evidence="1">
    <location>
        <begin position="571"/>
        <end position="589"/>
    </location>
</feature>
<dbReference type="Proteomes" id="UP000007799">
    <property type="component" value="Unassembled WGS sequence"/>
</dbReference>
<feature type="compositionally biased region" description="Low complexity" evidence="1">
    <location>
        <begin position="595"/>
        <end position="610"/>
    </location>
</feature>
<proteinExistence type="predicted"/>
<evidence type="ECO:0000313" key="3">
    <source>
        <dbReference type="Proteomes" id="UP000007799"/>
    </source>
</evidence>
<dbReference type="InterPro" id="IPR013887">
    <property type="entry name" value="UPF0592"/>
</dbReference>
<name>F2U0C5_SALR5</name>
<feature type="compositionally biased region" description="Low complexity" evidence="1">
    <location>
        <begin position="80"/>
        <end position="102"/>
    </location>
</feature>
<feature type="compositionally biased region" description="Acidic residues" evidence="1">
    <location>
        <begin position="25"/>
        <end position="36"/>
    </location>
</feature>
<feature type="compositionally biased region" description="Acidic residues" evidence="1">
    <location>
        <begin position="346"/>
        <end position="370"/>
    </location>
</feature>
<feature type="region of interest" description="Disordered" evidence="1">
    <location>
        <begin position="1"/>
        <end position="153"/>
    </location>
</feature>
<dbReference type="PANTHER" id="PTHR35397:SF1">
    <property type="entry name" value="ARMADILLO-LIKE HELICAL DOMAIN-CONTAINING PROTEIN"/>
    <property type="match status" value="1"/>
</dbReference>
<protein>
    <submittedName>
        <fullName evidence="2">Uncharacterized protein</fullName>
    </submittedName>
</protein>
<dbReference type="PANTHER" id="PTHR35397">
    <property type="entry name" value="C2 DOMAIN-CONTAINING PROTEIN-RELATED"/>
    <property type="match status" value="1"/>
</dbReference>